<name>A0ABU3WAK7_9GAMM</name>
<dbReference type="PANTHER" id="PTHR30006">
    <property type="entry name" value="THIAMINE-BINDING PERIPLASMIC PROTEIN-RELATED"/>
    <property type="match status" value="1"/>
</dbReference>
<dbReference type="Pfam" id="PF13343">
    <property type="entry name" value="SBP_bac_6"/>
    <property type="match status" value="1"/>
</dbReference>
<keyword evidence="1" id="KW-0732">Signal</keyword>
<accession>A0ABU3WAK7</accession>
<dbReference type="Gene3D" id="3.40.190.10">
    <property type="entry name" value="Periplasmic binding protein-like II"/>
    <property type="match status" value="2"/>
</dbReference>
<dbReference type="Proteomes" id="UP001278188">
    <property type="component" value="Unassembled WGS sequence"/>
</dbReference>
<dbReference type="RefSeq" id="WP_317081076.1">
    <property type="nucleotide sequence ID" value="NZ_JASVDY010000001.1"/>
</dbReference>
<proteinExistence type="predicted"/>
<organism evidence="2 3">
    <name type="scientific">Acinetobacter chinensis</name>
    <dbReference type="NCBI Taxonomy" id="2004650"/>
    <lineage>
        <taxon>Bacteria</taxon>
        <taxon>Pseudomonadati</taxon>
        <taxon>Pseudomonadota</taxon>
        <taxon>Gammaproteobacteria</taxon>
        <taxon>Moraxellales</taxon>
        <taxon>Moraxellaceae</taxon>
        <taxon>Acinetobacter</taxon>
    </lineage>
</organism>
<comment type="caution">
    <text evidence="2">The sequence shown here is derived from an EMBL/GenBank/DDBJ whole genome shotgun (WGS) entry which is preliminary data.</text>
</comment>
<protein>
    <submittedName>
        <fullName evidence="2">Extracellular solute-binding protein</fullName>
    </submittedName>
</protein>
<evidence type="ECO:0000256" key="1">
    <source>
        <dbReference type="ARBA" id="ARBA00022729"/>
    </source>
</evidence>
<reference evidence="2 3" key="1">
    <citation type="submission" date="2023-06" db="EMBL/GenBank/DDBJ databases">
        <title>Genomic Analysis of Acinetobacter Strains Recovered from South Australian Aquatic Samples provides Insights into the Circulation of Antibiotic Resistance determinants in the Environment.</title>
        <authorList>
            <person name="Tobin L."/>
            <person name="Jarocki V.M."/>
            <person name="Kenyon J."/>
            <person name="Drigo B."/>
            <person name="Donner E."/>
            <person name="Djordjevic S.P."/>
            <person name="Hamidian M."/>
        </authorList>
    </citation>
    <scope>NUCLEOTIDE SEQUENCE [LARGE SCALE GENOMIC DNA]</scope>
    <source>
        <strain evidence="2 3">SAAc652</strain>
    </source>
</reference>
<dbReference type="SUPFAM" id="SSF53850">
    <property type="entry name" value="Periplasmic binding protein-like II"/>
    <property type="match status" value="1"/>
</dbReference>
<keyword evidence="3" id="KW-1185">Reference proteome</keyword>
<evidence type="ECO:0000313" key="3">
    <source>
        <dbReference type="Proteomes" id="UP001278188"/>
    </source>
</evidence>
<dbReference type="EMBL" id="JASVDY010000001">
    <property type="protein sequence ID" value="MDV2467446.1"/>
    <property type="molecule type" value="Genomic_DNA"/>
</dbReference>
<sequence length="370" mass="41676">MRRQYYPFAILGTIITLVVLIVLGTQQSFGISIQKRERALTGSQTEIAELEKLYRAALKKGQHEVVVYQAAMDYEWQPLWQAFEQAFPGLKINYMHLSPAEVFNRLDTERVTNSHYADVISYPVNNIYDMRDNGYLDEFAPVNASRLPVYYQSPDHTIHFSFLKVFGLGFNKNRITEQRLPLDIQTLLKDEWKKKFEYGAPGGGAGTADLAFIKLLHRHAITEADLETIKNNGGSGATQEMGTIALAQARTAVSPWVYLPPLARQKTLGVPIDIVYPEDFTLLVPFAQGIVKNPANPEAAKLLITWLLTPDVQKLFAEKTYSYGTTTGAPRPEGVPVSVKNTIADPALYPEELSVQLKVWVPKFRDLWTK</sequence>
<gene>
    <name evidence="2" type="ORF">QR674_00385</name>
</gene>
<evidence type="ECO:0000313" key="2">
    <source>
        <dbReference type="EMBL" id="MDV2467446.1"/>
    </source>
</evidence>